<sequence length="39" mass="4218">MLIAVIVSALALTTGECQHSDGQVRHPRRRIDLVATSDS</sequence>
<dbReference type="AlphaFoldDB" id="A0A0K2AXC1"/>
<accession>A0A0K2AXC1</accession>
<protein>
    <submittedName>
        <fullName evidence="2">Uncharacterized protein</fullName>
    </submittedName>
</protein>
<organism evidence="2 3">
    <name type="scientific">Streptomyces ambofaciens (strain ATCC 23877 / 3486 / DSM 40053 / JCM 4204 / NBRC 12836 / NRRL B-2516)</name>
    <dbReference type="NCBI Taxonomy" id="278992"/>
    <lineage>
        <taxon>Bacteria</taxon>
        <taxon>Bacillati</taxon>
        <taxon>Actinomycetota</taxon>
        <taxon>Actinomycetes</taxon>
        <taxon>Kitasatosporales</taxon>
        <taxon>Streptomycetaceae</taxon>
        <taxon>Streptomyces</taxon>
    </lineage>
</organism>
<dbReference type="Proteomes" id="UP000061018">
    <property type="component" value="Chromosome"/>
</dbReference>
<dbReference type="KEGG" id="samb:SAM23877_4558"/>
<reference evidence="3" key="1">
    <citation type="journal article" date="2015" name="J. Biotechnol.">
        <title>Complete genome sequence of Streptomyces ambofaciens ATCC 23877, the spiramycin producer.</title>
        <authorList>
            <person name="Thibessard A."/>
            <person name="Haas D."/>
            <person name="Gerbaud C."/>
            <person name="Aigle B."/>
            <person name="Lautru S."/>
            <person name="Pernodet J.L."/>
            <person name="Leblond P."/>
        </authorList>
    </citation>
    <scope>NUCLEOTIDE SEQUENCE [LARGE SCALE GENOMIC DNA]</scope>
    <source>
        <strain evidence="3">ATCC 23877 / 3486 / DSM 40053 / JCM 4204 / NBRC 12836 / NRRL B-2516</strain>
    </source>
</reference>
<dbReference type="EMBL" id="CP012382">
    <property type="protein sequence ID" value="AKZ57603.1"/>
    <property type="molecule type" value="Genomic_DNA"/>
</dbReference>
<name>A0A0K2AXC1_STRA7</name>
<feature type="region of interest" description="Disordered" evidence="1">
    <location>
        <begin position="18"/>
        <end position="39"/>
    </location>
</feature>
<proteinExistence type="predicted"/>
<evidence type="ECO:0000313" key="3">
    <source>
        <dbReference type="Proteomes" id="UP000061018"/>
    </source>
</evidence>
<evidence type="ECO:0000256" key="1">
    <source>
        <dbReference type="SAM" id="MobiDB-lite"/>
    </source>
</evidence>
<gene>
    <name evidence="2" type="ORF">SAM23877_4558</name>
</gene>
<evidence type="ECO:0000313" key="2">
    <source>
        <dbReference type="EMBL" id="AKZ57603.1"/>
    </source>
</evidence>